<dbReference type="NCBIfam" id="NF047558">
    <property type="entry name" value="TPR_END_plus"/>
    <property type="match status" value="1"/>
</dbReference>
<protein>
    <recommendedName>
        <fullName evidence="3">PDZ domain-containing protein</fullName>
    </recommendedName>
</protein>
<accession>A0A7S3BIM7</accession>
<reference evidence="2" key="1">
    <citation type="submission" date="2021-01" db="EMBL/GenBank/DDBJ databases">
        <authorList>
            <person name="Corre E."/>
            <person name="Pelletier E."/>
            <person name="Niang G."/>
            <person name="Scheremetjew M."/>
            <person name="Finn R."/>
            <person name="Kale V."/>
            <person name="Holt S."/>
            <person name="Cochrane G."/>
            <person name="Meng A."/>
            <person name="Brown T."/>
            <person name="Cohen L."/>
        </authorList>
    </citation>
    <scope>NUCLEOTIDE SEQUENCE</scope>
    <source>
        <strain evidence="2">RCC927</strain>
    </source>
</reference>
<dbReference type="InterPro" id="IPR019734">
    <property type="entry name" value="TPR_rpt"/>
</dbReference>
<feature type="repeat" description="TPR" evidence="1">
    <location>
        <begin position="176"/>
        <end position="209"/>
    </location>
</feature>
<name>A0A7S3BIM7_9VIRI</name>
<organism evidence="2">
    <name type="scientific">Prasinoderma singulare</name>
    <dbReference type="NCBI Taxonomy" id="676789"/>
    <lineage>
        <taxon>Eukaryota</taxon>
        <taxon>Viridiplantae</taxon>
        <taxon>Prasinodermophyta</taxon>
        <taxon>Prasinodermophyceae</taxon>
        <taxon>Prasinodermales</taxon>
        <taxon>Prasinodermaceae</taxon>
        <taxon>Prasinoderma</taxon>
    </lineage>
</organism>
<sequence length="300" mass="33374">MSCTQAARGGVVARRAAPAVRARRAARRCVARASDGSGIDVTDLGDGTYDVDIEKPVPIKFCRGNDGGCYIKELKPSPRSDLADFAVGDKVVKISASFGSEVWDAENYGQVMFAMKTRNGDVYMQFRKCNGDLTAIEAVSEDAAHQRERNSGNYGEGTKELQLNNYQRLKELEKERAEMFNEALGYFRESDFRKSLETFEDVIGLEPPNYMGDDFSRYTLEYKLSHYNVACCYGKLGEEGPGLEALRVAFDAGFEDYKKVRSDPNLAGVRSGPDFDKVMDMYDEPIINGSAIRALKKLFS</sequence>
<gene>
    <name evidence="2" type="ORF">PSIN1315_LOCUS6023</name>
</gene>
<evidence type="ECO:0000256" key="1">
    <source>
        <dbReference type="PROSITE-ProRule" id="PRU00339"/>
    </source>
</evidence>
<evidence type="ECO:0008006" key="3">
    <source>
        <dbReference type="Google" id="ProtNLM"/>
    </source>
</evidence>
<dbReference type="PROSITE" id="PS50005">
    <property type="entry name" value="TPR"/>
    <property type="match status" value="1"/>
</dbReference>
<dbReference type="PANTHER" id="PTHR47661">
    <property type="entry name" value="PHOSPHOGLUCAN PHOSPHATASE LSF1, CHLOROPLASTIC"/>
    <property type="match status" value="1"/>
</dbReference>
<dbReference type="AlphaFoldDB" id="A0A7S3BIM7"/>
<dbReference type="EMBL" id="HBHY01009373">
    <property type="protein sequence ID" value="CAE0136679.1"/>
    <property type="molecule type" value="Transcribed_RNA"/>
</dbReference>
<dbReference type="PANTHER" id="PTHR47661:SF3">
    <property type="entry name" value="PROTEIN CONTAINING PDZ DOMAIN, A K-BOX DOMAIN, AND A TPR REGION"/>
    <property type="match status" value="1"/>
</dbReference>
<keyword evidence="1" id="KW-0802">TPR repeat</keyword>
<evidence type="ECO:0000313" key="2">
    <source>
        <dbReference type="EMBL" id="CAE0136679.1"/>
    </source>
</evidence>
<proteinExistence type="predicted"/>